<dbReference type="SUPFAM" id="SSF55550">
    <property type="entry name" value="SH2 domain"/>
    <property type="match status" value="1"/>
</dbReference>
<keyword evidence="1" id="KW-0391">Immunity</keyword>
<gene>
    <name evidence="6" type="ORF">J4Q44_G00058400</name>
</gene>
<dbReference type="GO" id="GO:0050776">
    <property type="term" value="P:regulation of immune response"/>
    <property type="evidence" value="ECO:0007669"/>
    <property type="project" value="TreeGrafter"/>
</dbReference>
<keyword evidence="7" id="KW-1185">Reference proteome</keyword>
<dbReference type="CDD" id="cd10400">
    <property type="entry name" value="SH2_SAP1a"/>
    <property type="match status" value="1"/>
</dbReference>
<dbReference type="PRINTS" id="PR00401">
    <property type="entry name" value="SH2DOMAIN"/>
</dbReference>
<evidence type="ECO:0000256" key="1">
    <source>
        <dbReference type="ARBA" id="ARBA00022859"/>
    </source>
</evidence>
<comment type="caution">
    <text evidence="6">The sequence shown here is derived from an EMBL/GenBank/DDBJ whole genome shotgun (WGS) entry which is preliminary data.</text>
</comment>
<dbReference type="SMART" id="SM00252">
    <property type="entry name" value="SH2"/>
    <property type="match status" value="1"/>
</dbReference>
<evidence type="ECO:0000313" key="7">
    <source>
        <dbReference type="Proteomes" id="UP001356427"/>
    </source>
</evidence>
<sequence length="145" mass="16234">MEQEKLAVYHGAISKEEGEMRLWTAGRDGSYLIRNSESLAGLYCLCVLFKGYVYTYRLSLDGGGSWTAETAPGVEKRYFRKMKNLITAFQKPGQGIATPLLYPVTMQSNTHPVTKQSQTHLGSMKAHTHPSSPPPTHTTENHYKQ</sequence>
<dbReference type="AlphaFoldDB" id="A0AAN8MCU8"/>
<name>A0AAN8MCU8_9TELE</name>
<organism evidence="6 7">
    <name type="scientific">Coregonus suidteri</name>
    <dbReference type="NCBI Taxonomy" id="861788"/>
    <lineage>
        <taxon>Eukaryota</taxon>
        <taxon>Metazoa</taxon>
        <taxon>Chordata</taxon>
        <taxon>Craniata</taxon>
        <taxon>Vertebrata</taxon>
        <taxon>Euteleostomi</taxon>
        <taxon>Actinopterygii</taxon>
        <taxon>Neopterygii</taxon>
        <taxon>Teleostei</taxon>
        <taxon>Protacanthopterygii</taxon>
        <taxon>Salmoniformes</taxon>
        <taxon>Salmonidae</taxon>
        <taxon>Coregoninae</taxon>
        <taxon>Coregonus</taxon>
    </lineage>
</organism>
<keyword evidence="2 3" id="KW-0727">SH2 domain</keyword>
<evidence type="ECO:0000256" key="4">
    <source>
        <dbReference type="SAM" id="MobiDB-lite"/>
    </source>
</evidence>
<dbReference type="InterPro" id="IPR035876">
    <property type="entry name" value="SH2D1A_SH2"/>
</dbReference>
<feature type="domain" description="SH2" evidence="5">
    <location>
        <begin position="8"/>
        <end position="104"/>
    </location>
</feature>
<evidence type="ECO:0000259" key="5">
    <source>
        <dbReference type="PROSITE" id="PS50001"/>
    </source>
</evidence>
<feature type="region of interest" description="Disordered" evidence="4">
    <location>
        <begin position="111"/>
        <end position="145"/>
    </location>
</feature>
<dbReference type="GO" id="GO:0002376">
    <property type="term" value="P:immune system process"/>
    <property type="evidence" value="ECO:0007669"/>
    <property type="project" value="UniProtKB-KW"/>
</dbReference>
<evidence type="ECO:0000313" key="6">
    <source>
        <dbReference type="EMBL" id="KAK6323501.1"/>
    </source>
</evidence>
<dbReference type="Gene3D" id="3.30.505.10">
    <property type="entry name" value="SH2 domain"/>
    <property type="match status" value="1"/>
</dbReference>
<dbReference type="Pfam" id="PF00017">
    <property type="entry name" value="SH2"/>
    <property type="match status" value="1"/>
</dbReference>
<dbReference type="GO" id="GO:0004445">
    <property type="term" value="F:inositol-polyphosphate 5-phosphatase activity"/>
    <property type="evidence" value="ECO:0007669"/>
    <property type="project" value="TreeGrafter"/>
</dbReference>
<evidence type="ECO:0000256" key="2">
    <source>
        <dbReference type="ARBA" id="ARBA00022999"/>
    </source>
</evidence>
<proteinExistence type="predicted"/>
<evidence type="ECO:0000256" key="3">
    <source>
        <dbReference type="PROSITE-ProRule" id="PRU00191"/>
    </source>
</evidence>
<dbReference type="InterPro" id="IPR000980">
    <property type="entry name" value="SH2"/>
</dbReference>
<protein>
    <recommendedName>
        <fullName evidence="5">SH2 domain-containing protein</fullName>
    </recommendedName>
</protein>
<dbReference type="PANTHER" id="PTHR46051">
    <property type="entry name" value="SH2 DOMAIN-CONTAINING PROTEIN"/>
    <property type="match status" value="1"/>
</dbReference>
<dbReference type="Proteomes" id="UP001356427">
    <property type="component" value="Unassembled WGS sequence"/>
</dbReference>
<reference evidence="6 7" key="1">
    <citation type="submission" date="2021-04" db="EMBL/GenBank/DDBJ databases">
        <authorList>
            <person name="De Guttry C."/>
            <person name="Zahm M."/>
            <person name="Klopp C."/>
            <person name="Cabau C."/>
            <person name="Louis A."/>
            <person name="Berthelot C."/>
            <person name="Parey E."/>
            <person name="Roest Crollius H."/>
            <person name="Montfort J."/>
            <person name="Robinson-Rechavi M."/>
            <person name="Bucao C."/>
            <person name="Bouchez O."/>
            <person name="Gislard M."/>
            <person name="Lluch J."/>
            <person name="Milhes M."/>
            <person name="Lampietro C."/>
            <person name="Lopez Roques C."/>
            <person name="Donnadieu C."/>
            <person name="Braasch I."/>
            <person name="Desvignes T."/>
            <person name="Postlethwait J."/>
            <person name="Bobe J."/>
            <person name="Wedekind C."/>
            <person name="Guiguen Y."/>
        </authorList>
    </citation>
    <scope>NUCLEOTIDE SEQUENCE [LARGE SCALE GENOMIC DNA]</scope>
    <source>
        <strain evidence="6">Cs_M1</strain>
        <tissue evidence="6">Blood</tissue>
    </source>
</reference>
<accession>A0AAN8MCU8</accession>
<feature type="compositionally biased region" description="Polar residues" evidence="4">
    <location>
        <begin position="111"/>
        <end position="121"/>
    </location>
</feature>
<dbReference type="PROSITE" id="PS50001">
    <property type="entry name" value="SH2"/>
    <property type="match status" value="1"/>
</dbReference>
<dbReference type="InterPro" id="IPR036860">
    <property type="entry name" value="SH2_dom_sf"/>
</dbReference>
<dbReference type="GO" id="GO:0043569">
    <property type="term" value="P:negative regulation of insulin-like growth factor receptor signaling pathway"/>
    <property type="evidence" value="ECO:0007669"/>
    <property type="project" value="TreeGrafter"/>
</dbReference>
<dbReference type="GO" id="GO:0005829">
    <property type="term" value="C:cytosol"/>
    <property type="evidence" value="ECO:0007669"/>
    <property type="project" value="TreeGrafter"/>
</dbReference>
<dbReference type="EMBL" id="JAGTTL010000004">
    <property type="protein sequence ID" value="KAK6323501.1"/>
    <property type="molecule type" value="Genomic_DNA"/>
</dbReference>
<dbReference type="PANTHER" id="PTHR46051:SF2">
    <property type="entry name" value="PHOSPHATIDYLINOSITOL 3,4,5-TRISPHOSPHATE 5-PHOSPHATASE 2"/>
    <property type="match status" value="1"/>
</dbReference>